<dbReference type="Gene3D" id="2.20.130.20">
    <property type="match status" value="1"/>
</dbReference>
<dbReference type="InterPro" id="IPR008930">
    <property type="entry name" value="Terpenoid_cyclase/PrenylTrfase"/>
</dbReference>
<accession>A0A9P0F7Z8</accession>
<feature type="disulfide bond" evidence="8">
    <location>
        <begin position="780"/>
        <end position="798"/>
    </location>
</feature>
<dbReference type="GO" id="GO:0004866">
    <property type="term" value="F:endopeptidase inhibitor activity"/>
    <property type="evidence" value="ECO:0007669"/>
    <property type="project" value="InterPro"/>
</dbReference>
<comment type="caution">
    <text evidence="8">Lacks conserved residue(s) required for the propagation of feature annotation.</text>
</comment>
<dbReference type="CDD" id="cd00112">
    <property type="entry name" value="LDLa"/>
    <property type="match status" value="1"/>
</dbReference>
<reference evidence="14" key="1">
    <citation type="submission" date="2021-12" db="EMBL/GenBank/DDBJ databases">
        <authorList>
            <person name="King R."/>
        </authorList>
    </citation>
    <scope>NUCLEOTIDE SEQUENCE</scope>
</reference>
<dbReference type="Proteomes" id="UP001152759">
    <property type="component" value="Chromosome 6"/>
</dbReference>
<dbReference type="InterPro" id="IPR050473">
    <property type="entry name" value="A2M/Complement_sys"/>
</dbReference>
<dbReference type="GO" id="GO:0005615">
    <property type="term" value="C:extracellular space"/>
    <property type="evidence" value="ECO:0007669"/>
    <property type="project" value="InterPro"/>
</dbReference>
<dbReference type="SMART" id="SM01359">
    <property type="entry name" value="A2M_N_2"/>
    <property type="match status" value="1"/>
</dbReference>
<evidence type="ECO:0000313" key="15">
    <source>
        <dbReference type="Proteomes" id="UP001152759"/>
    </source>
</evidence>
<keyword evidence="4" id="KW-0325">Glycoprotein</keyword>
<evidence type="ECO:0000256" key="3">
    <source>
        <dbReference type="ARBA" id="ARBA00023157"/>
    </source>
</evidence>
<dbReference type="PANTHER" id="PTHR11412:SF172">
    <property type="entry name" value="LD23292P"/>
    <property type="match status" value="1"/>
</dbReference>
<dbReference type="Gene3D" id="4.10.400.10">
    <property type="entry name" value="Low-density Lipoprotein Receptor"/>
    <property type="match status" value="1"/>
</dbReference>
<dbReference type="Pfam" id="PF00207">
    <property type="entry name" value="A2M"/>
    <property type="match status" value="1"/>
</dbReference>
<dbReference type="KEGG" id="btab:109041351"/>
<feature type="signal peptide" evidence="10">
    <location>
        <begin position="1"/>
        <end position="30"/>
    </location>
</feature>
<evidence type="ECO:0000256" key="6">
    <source>
        <dbReference type="ARBA" id="ARBA00063781"/>
    </source>
</evidence>
<feature type="transmembrane region" description="Helical" evidence="9">
    <location>
        <begin position="1623"/>
        <end position="1650"/>
    </location>
</feature>
<dbReference type="SMART" id="SM00192">
    <property type="entry name" value="LDLa"/>
    <property type="match status" value="1"/>
</dbReference>
<dbReference type="Pfam" id="PF07677">
    <property type="entry name" value="A2M_recep"/>
    <property type="match status" value="1"/>
</dbReference>
<dbReference type="InterPro" id="IPR002890">
    <property type="entry name" value="MG2"/>
</dbReference>
<evidence type="ECO:0000313" key="14">
    <source>
        <dbReference type="EMBL" id="CAH0391731.1"/>
    </source>
</evidence>
<dbReference type="InterPro" id="IPR036595">
    <property type="entry name" value="A-macroglobulin_rcpt-bd_sf"/>
</dbReference>
<keyword evidence="9" id="KW-1133">Transmembrane helix</keyword>
<dbReference type="Gene3D" id="1.50.10.20">
    <property type="match status" value="1"/>
</dbReference>
<dbReference type="InterPro" id="IPR011625">
    <property type="entry name" value="A2M_N_BRD"/>
</dbReference>
<dbReference type="Pfam" id="PF01835">
    <property type="entry name" value="MG2"/>
    <property type="match status" value="1"/>
</dbReference>
<dbReference type="InterPro" id="IPR002172">
    <property type="entry name" value="LDrepeatLR_classA_rpt"/>
</dbReference>
<keyword evidence="3 8" id="KW-1015">Disulfide bond</keyword>
<gene>
    <name evidence="14" type="ORF">BEMITA_LOCUS10323</name>
</gene>
<keyword evidence="9" id="KW-0472">Membrane</keyword>
<evidence type="ECO:0000259" key="12">
    <source>
        <dbReference type="SMART" id="SM01360"/>
    </source>
</evidence>
<keyword evidence="1 10" id="KW-0732">Signal</keyword>
<proteinExistence type="predicted"/>
<feature type="disulfide bond" evidence="8">
    <location>
        <begin position="792"/>
        <end position="807"/>
    </location>
</feature>
<dbReference type="Pfam" id="PF07678">
    <property type="entry name" value="TED_complement"/>
    <property type="match status" value="1"/>
</dbReference>
<dbReference type="SMART" id="SM01419">
    <property type="entry name" value="Thiol-ester_cl"/>
    <property type="match status" value="1"/>
</dbReference>
<organism evidence="14 15">
    <name type="scientific">Bemisia tabaci</name>
    <name type="common">Sweetpotato whitefly</name>
    <name type="synonym">Aleurodes tabaci</name>
    <dbReference type="NCBI Taxonomy" id="7038"/>
    <lineage>
        <taxon>Eukaryota</taxon>
        <taxon>Metazoa</taxon>
        <taxon>Ecdysozoa</taxon>
        <taxon>Arthropoda</taxon>
        <taxon>Hexapoda</taxon>
        <taxon>Insecta</taxon>
        <taxon>Pterygota</taxon>
        <taxon>Neoptera</taxon>
        <taxon>Paraneoptera</taxon>
        <taxon>Hemiptera</taxon>
        <taxon>Sternorrhyncha</taxon>
        <taxon>Aleyrodoidea</taxon>
        <taxon>Aleyrodidae</taxon>
        <taxon>Aleyrodinae</taxon>
        <taxon>Bemisia</taxon>
    </lineage>
</organism>
<dbReference type="PANTHER" id="PTHR11412">
    <property type="entry name" value="MACROGLOBULIN / COMPLEMENT"/>
    <property type="match status" value="1"/>
</dbReference>
<dbReference type="SUPFAM" id="SSF49410">
    <property type="entry name" value="Alpha-macroglobulin receptor domain"/>
    <property type="match status" value="1"/>
</dbReference>
<dbReference type="PROSITE" id="PS50068">
    <property type="entry name" value="LDLRA_2"/>
    <property type="match status" value="1"/>
</dbReference>
<feature type="domain" description="Alpha-2-macroglobulin" evidence="12">
    <location>
        <begin position="833"/>
        <end position="924"/>
    </location>
</feature>
<dbReference type="SUPFAM" id="SSF57424">
    <property type="entry name" value="LDL receptor-like module"/>
    <property type="match status" value="1"/>
</dbReference>
<dbReference type="SMART" id="SM01360">
    <property type="entry name" value="A2M"/>
    <property type="match status" value="1"/>
</dbReference>
<dbReference type="Pfam" id="PF17791">
    <property type="entry name" value="MG3"/>
    <property type="match status" value="1"/>
</dbReference>
<dbReference type="Gene3D" id="2.60.40.2950">
    <property type="match status" value="1"/>
</dbReference>
<dbReference type="InterPro" id="IPR009048">
    <property type="entry name" value="A-macroglobulin_rcpt-bd"/>
</dbReference>
<dbReference type="Pfam" id="PF00057">
    <property type="entry name" value="Ldl_recept_a"/>
    <property type="match status" value="1"/>
</dbReference>
<evidence type="ECO:0000256" key="7">
    <source>
        <dbReference type="ARBA" id="ARBA00078071"/>
    </source>
</evidence>
<dbReference type="InterPro" id="IPR047565">
    <property type="entry name" value="Alpha-macroglob_thiol-ester_cl"/>
</dbReference>
<evidence type="ECO:0000256" key="10">
    <source>
        <dbReference type="SAM" id="SignalP"/>
    </source>
</evidence>
<dbReference type="InterPro" id="IPR041555">
    <property type="entry name" value="MG3"/>
</dbReference>
<dbReference type="InterPro" id="IPR001599">
    <property type="entry name" value="Macroglobln_a2"/>
</dbReference>
<protein>
    <recommendedName>
        <fullName evidence="7">TEP1-F</fullName>
    </recommendedName>
</protein>
<dbReference type="SMART" id="SM01361">
    <property type="entry name" value="A2M_recep"/>
    <property type="match status" value="1"/>
</dbReference>
<evidence type="ECO:0000259" key="11">
    <source>
        <dbReference type="SMART" id="SM01359"/>
    </source>
</evidence>
<evidence type="ECO:0000256" key="1">
    <source>
        <dbReference type="ARBA" id="ARBA00022729"/>
    </source>
</evidence>
<feature type="domain" description="Alpha-2-macroglobulin bait region" evidence="11">
    <location>
        <begin position="561"/>
        <end position="695"/>
    </location>
</feature>
<dbReference type="EMBL" id="OU963867">
    <property type="protein sequence ID" value="CAH0391731.1"/>
    <property type="molecule type" value="Genomic_DNA"/>
</dbReference>
<feature type="domain" description="Alpha-macroglobulin receptor-binding" evidence="13">
    <location>
        <begin position="1508"/>
        <end position="1599"/>
    </location>
</feature>
<evidence type="ECO:0000256" key="8">
    <source>
        <dbReference type="PROSITE-ProRule" id="PRU00124"/>
    </source>
</evidence>
<comment type="function">
    <text evidence="5">Binds covalently through a thioester bond to the pathogen surface resulting in pathogen clearance.</text>
</comment>
<sequence>MCRDLTAVPSRKMTMSVVLLLCCLFGSSMSQDLPYMTDQDQFSNRPPTWSPERTRFKPDFSASGNLPTSGSGIWSNLDNNLIIQEASYFIVASRVVRPGQVYRVAVSVYHSKSPLTVRASIQRNRVELSADAKSIKLDIPETLILKVPPTSVPGEYRLRVEGLYDNTLGGAAFVNETKLHFSQRAMTVFIQTDKPIYKQSETVRLRAIPINTELRPYEYSVDVYMLDPNRHIMRRWLSRQSNLGTVSLQYQLSDQPVFGEWTIQVVVQGQVEEAKFTVEEYYQTRFEVNVTMPPFFFDTDRYLSGFVMANYTSGGPVDGNLTLKATIRPAKGYISTYTNEIPIVEKYFNFDESYPFWFPRPTEYERMAQIPHLKFFYGVYHFKYPLSEIEKYVPSLEGMEIMVTATVGDRFLDEIIEGYAVSRVYNSSLRVSFLGGSPQVFKPSMPFTIYMAVSFQDGSPLSLNRLLNGRMEVSADVGMRSGGRRNIENQELKMSQDHEGVWAMKVDLSTQLGLDENSRANEILRDIESMRVTANFKDISSERVTADLLLLAHYSPSTHQIKVLTSTENAKVDEYIIFHVQSNFRMEIFNYIILSKGIVLLAGQENMQNSVRTFAVALSAEMAPSATIVVYNVGNHGDVVVDSLTFPVNGISRNNFTVFINNRKARTGERVEVAIYGEPGAYVGLSGLDRPFFSLQAGNELTYAKVLLKMDRFDEEGNGTFTHLFYSHEGDPDDIVHYPSSTYGIDANRTFEYAGLVVFTDIVIPHRLDQCNRSLGLLECLNGRCYRYDKRCDGRLDCEDGTDEANCPLRNLTDISLFRKNRFNRIQRHYEHVWLWKDINIGPHGRFLFDIDVPKRPAHWMITAFSMSPKLGFGMIKKPIEYKGILPFYINVEMPTTSHQGEQVGIRVTVFNYMLNDIEATVVLTGSDDYRFVHVEENGIVRSYNPRLSHGEHQFFIYIKQQDTQVVFLPIVPVRLGEISVTVYASTLIGKDVVTRKLNVIADGLPQYRHESVLLDLSNRAYTFQYMHVNVTETPIIPYDIDRYYVFGSNKAFVSIVGDVVGPIFPTMPVNATSLLELPMDCAEQTMFSFAANLYTTMYMRLINQRNRTLEKESFYHMNIGYQRMLSFMNPDGSFSLFRTDWNTSSNSVWLTSFCARVFQEASFYEWENYIYIDPVIIAKAVSWVLQHQTIDGAFYEITWLPDRKVNSTTNWPYDNVKYRNISLTAHVLITLETVKDLTGGLGAEVANAQKKAISWLERNLKLLEQFGEAYEVAIVAYALMLSKASSAEQAFSILVRHARTEGGLTCWGKGDIPAPPYKNENQKPFLLPRLPNAYDSLNVEATAYALLVYVSRQELMIDSVVKWLNTQRLTDGGWASTQDTAMAMKALIEYTNRHRLRDVTSMAITIEATALPGQVKVLEVNQKNMATLQRIEIPHAWGTVKVQAKGAGYAILQLSTQYNVDIAKFQTAPRIESFGVKAWAHFHGRNQSHITYNVCQKWTLLNESVRSGMAVLDIGIPTGYIIQQQKLDSYILSRYVRNLQRARYQEKKVLFYFDYLDEEDICVNFTIERWFPVANMSRYLPIRVYDYYAPERFNETIFDALPTYLLNICEVCGSSQCPYCPIYNLAVTLARPTLLLTICFSIAVSVFSLTRFNSS</sequence>
<evidence type="ECO:0000259" key="13">
    <source>
        <dbReference type="SMART" id="SM01361"/>
    </source>
</evidence>
<evidence type="ECO:0000256" key="5">
    <source>
        <dbReference type="ARBA" id="ARBA00057615"/>
    </source>
</evidence>
<keyword evidence="9" id="KW-0812">Transmembrane</keyword>
<comment type="subunit">
    <text evidence="6">Heterodimer of a TEP1-N chain and an TEP1-C chain non-covalently linked. Forms a complex composed of TEP1-N and TEP1-C heterodimer, LRIM1 and APL1C; the interaction stabilizes TEP1-N and TEP1-C heterodimer, prevents its binding to tissues while circulating in the hemolymph and protects the thioester bond from hydrolysis. Mature TEP1 and to a lesser extent full-length TEP1 interact with SPCLIP1; the interaction is induced by microbial infection.</text>
</comment>
<dbReference type="Pfam" id="PF07703">
    <property type="entry name" value="A2M_BRD"/>
    <property type="match status" value="1"/>
</dbReference>
<keyword evidence="15" id="KW-1185">Reference proteome</keyword>
<evidence type="ECO:0000256" key="9">
    <source>
        <dbReference type="SAM" id="Phobius"/>
    </source>
</evidence>
<evidence type="ECO:0000256" key="2">
    <source>
        <dbReference type="ARBA" id="ARBA00022859"/>
    </source>
</evidence>
<dbReference type="Gene3D" id="2.60.40.1930">
    <property type="match status" value="2"/>
</dbReference>
<dbReference type="Gene3D" id="2.60.40.690">
    <property type="entry name" value="Alpha-macroglobulin, receptor-binding domain"/>
    <property type="match status" value="1"/>
</dbReference>
<dbReference type="Gene3D" id="2.60.40.10">
    <property type="entry name" value="Immunoglobulins"/>
    <property type="match status" value="1"/>
</dbReference>
<evidence type="ECO:0000256" key="4">
    <source>
        <dbReference type="ARBA" id="ARBA00023180"/>
    </source>
</evidence>
<name>A0A9P0F7Z8_BEMTA</name>
<dbReference type="InterPro" id="IPR011626">
    <property type="entry name" value="Alpha-macroglobulin_TED"/>
</dbReference>
<feature type="chain" id="PRO_5040344311" description="TEP1-F" evidence="10">
    <location>
        <begin position="31"/>
        <end position="1656"/>
    </location>
</feature>
<keyword evidence="2" id="KW-0391">Immunity</keyword>
<dbReference type="GO" id="GO:0002376">
    <property type="term" value="P:immune system process"/>
    <property type="evidence" value="ECO:0007669"/>
    <property type="project" value="UniProtKB-KW"/>
</dbReference>
<dbReference type="InterPro" id="IPR036055">
    <property type="entry name" value="LDL_receptor-like_sf"/>
</dbReference>
<dbReference type="InterPro" id="IPR013783">
    <property type="entry name" value="Ig-like_fold"/>
</dbReference>
<dbReference type="SUPFAM" id="SSF48239">
    <property type="entry name" value="Terpenoid cyclases/Protein prenyltransferases"/>
    <property type="match status" value="1"/>
</dbReference>
<dbReference type="FunFam" id="2.60.40.1930:FF:000001">
    <property type="entry name" value="CD109 isoform 3"/>
    <property type="match status" value="1"/>
</dbReference>